<evidence type="ECO:0000313" key="2">
    <source>
        <dbReference type="Proteomes" id="UP000694941"/>
    </source>
</evidence>
<sequence>MALLYVKVLMLIAITCVLVKGQDQLDNTRNLSLTNRGLSNPKFKVFGSPSDSPGKFGLGVGVGSRLWESKNGRFNVGGSASVQQGVKPFGGKLFPGNPSVGIGTGVNVKLGPRRHSDLSFDIGATKGLGGGPFNIGAGLKYRFGRSLRVSRKR</sequence>
<dbReference type="Proteomes" id="UP000694941">
    <property type="component" value="Unplaced"/>
</dbReference>
<reference evidence="3" key="1">
    <citation type="submission" date="2025-08" db="UniProtKB">
        <authorList>
            <consortium name="RefSeq"/>
        </authorList>
    </citation>
    <scope>IDENTIFICATION</scope>
    <source>
        <tissue evidence="3">Muscle</tissue>
    </source>
</reference>
<evidence type="ECO:0000313" key="3">
    <source>
        <dbReference type="RefSeq" id="XP_013784683.1"/>
    </source>
</evidence>
<accession>A0ABM1BM01</accession>
<feature type="signal peptide" evidence="1">
    <location>
        <begin position="1"/>
        <end position="21"/>
    </location>
</feature>
<dbReference type="RefSeq" id="XP_013784683.1">
    <property type="nucleotide sequence ID" value="XM_013929229.2"/>
</dbReference>
<proteinExistence type="predicted"/>
<dbReference type="GeneID" id="106468790"/>
<protein>
    <submittedName>
        <fullName evidence="3">Uncharacterized protein LOC106468790</fullName>
    </submittedName>
</protein>
<feature type="chain" id="PRO_5045468329" evidence="1">
    <location>
        <begin position="22"/>
        <end position="153"/>
    </location>
</feature>
<organism evidence="2 3">
    <name type="scientific">Limulus polyphemus</name>
    <name type="common">Atlantic horseshoe crab</name>
    <dbReference type="NCBI Taxonomy" id="6850"/>
    <lineage>
        <taxon>Eukaryota</taxon>
        <taxon>Metazoa</taxon>
        <taxon>Ecdysozoa</taxon>
        <taxon>Arthropoda</taxon>
        <taxon>Chelicerata</taxon>
        <taxon>Merostomata</taxon>
        <taxon>Xiphosura</taxon>
        <taxon>Limulidae</taxon>
        <taxon>Limulus</taxon>
    </lineage>
</organism>
<keyword evidence="2" id="KW-1185">Reference proteome</keyword>
<name>A0ABM1BM01_LIMPO</name>
<evidence type="ECO:0000256" key="1">
    <source>
        <dbReference type="SAM" id="SignalP"/>
    </source>
</evidence>
<gene>
    <name evidence="3" type="primary">LOC106468790</name>
</gene>
<keyword evidence="1" id="KW-0732">Signal</keyword>